<evidence type="ECO:0000313" key="1">
    <source>
        <dbReference type="EMBL" id="RHZ44835.1"/>
    </source>
</evidence>
<dbReference type="EMBL" id="PQFF01000565">
    <property type="protein sequence ID" value="RHZ44838.1"/>
    <property type="molecule type" value="Genomic_DNA"/>
</dbReference>
<dbReference type="OrthoDB" id="2345695at2759"/>
<dbReference type="SUPFAM" id="SSF102645">
    <property type="entry name" value="CoaB-like"/>
    <property type="match status" value="1"/>
</dbReference>
<reference evidence="1 3" key="1">
    <citation type="submission" date="2018-08" db="EMBL/GenBank/DDBJ databases">
        <title>Genome and evolution of the arbuscular mycorrhizal fungus Diversispora epigaea (formerly Glomus versiforme) and its bacterial endosymbionts.</title>
        <authorList>
            <person name="Sun X."/>
            <person name="Fei Z."/>
            <person name="Harrison M."/>
        </authorList>
    </citation>
    <scope>NUCLEOTIDE SEQUENCE [LARGE SCALE GENOMIC DNA]</scope>
    <source>
        <strain evidence="1 3">IT104</strain>
    </source>
</reference>
<evidence type="ECO:0008006" key="4">
    <source>
        <dbReference type="Google" id="ProtNLM"/>
    </source>
</evidence>
<dbReference type="EMBL" id="PQFF01000565">
    <property type="protein sequence ID" value="RHZ44835.1"/>
    <property type="molecule type" value="Genomic_DNA"/>
</dbReference>
<evidence type="ECO:0000313" key="2">
    <source>
        <dbReference type="EMBL" id="RHZ44838.1"/>
    </source>
</evidence>
<proteinExistence type="predicted"/>
<accession>A0A397G1L1</accession>
<dbReference type="STRING" id="1348612.A0A397G1L1"/>
<name>A0A397G1L1_9GLOM</name>
<keyword evidence="3" id="KW-1185">Reference proteome</keyword>
<comment type="caution">
    <text evidence="1">The sequence shown here is derived from an EMBL/GenBank/DDBJ whole genome shotgun (WGS) entry which is preliminary data.</text>
</comment>
<dbReference type="InterPro" id="IPR035929">
    <property type="entry name" value="CoaB-like_sf"/>
</dbReference>
<organism evidence="1 3">
    <name type="scientific">Diversispora epigaea</name>
    <dbReference type="NCBI Taxonomy" id="1348612"/>
    <lineage>
        <taxon>Eukaryota</taxon>
        <taxon>Fungi</taxon>
        <taxon>Fungi incertae sedis</taxon>
        <taxon>Mucoromycota</taxon>
        <taxon>Glomeromycotina</taxon>
        <taxon>Glomeromycetes</taxon>
        <taxon>Diversisporales</taxon>
        <taxon>Diversisporaceae</taxon>
        <taxon>Diversispora</taxon>
    </lineage>
</organism>
<dbReference type="AlphaFoldDB" id="A0A397G1L1"/>
<evidence type="ECO:0000313" key="3">
    <source>
        <dbReference type="Proteomes" id="UP000266861"/>
    </source>
</evidence>
<protein>
    <recommendedName>
        <fullName evidence="4">DNA/pantothenate metabolism flavoprotein C-terminal domain-containing protein</fullName>
    </recommendedName>
</protein>
<dbReference type="Proteomes" id="UP000266861">
    <property type="component" value="Unassembled WGS sequence"/>
</dbReference>
<sequence>MASSITGGLLDNGTSNIIDPDTYFDIHEPPKSLAEDERKIEEFVSRNSKTGRRIVLITSGGTAVPLENNTVRFLDNFSAGTRGATSAEYP</sequence>
<gene>
    <name evidence="2" type="ORF">Glove_709g71</name>
    <name evidence="1" type="ORF">Glove_709g72</name>
</gene>
<dbReference type="Gene3D" id="3.40.50.10300">
    <property type="entry name" value="CoaB-like"/>
    <property type="match status" value="1"/>
</dbReference>